<evidence type="ECO:0000256" key="6">
    <source>
        <dbReference type="ARBA" id="ARBA00022692"/>
    </source>
</evidence>
<protein>
    <recommendedName>
        <fullName evidence="4">Probable protein-export membrane protein SecG</fullName>
    </recommendedName>
    <alternativeName>
        <fullName evidence="3">Probable protein-export membrane protein secG</fullName>
    </alternativeName>
</protein>
<dbReference type="EMBL" id="MG755799">
    <property type="protein sequence ID" value="AWT39213.1"/>
    <property type="molecule type" value="Genomic_DNA"/>
</dbReference>
<evidence type="ECO:0000256" key="3">
    <source>
        <dbReference type="ARBA" id="ARBA00013657"/>
    </source>
</evidence>
<keyword evidence="6 12" id="KW-0812">Transmembrane</keyword>
<gene>
    <name evidence="13" type="primary">secG</name>
</gene>
<keyword evidence="5" id="KW-0813">Transport</keyword>
<name>A0A2U9NQ15_9STRA</name>
<organism evidence="13">
    <name type="scientific">Actinocyclus subtilis</name>
    <dbReference type="NCBI Taxonomy" id="1630683"/>
    <lineage>
        <taxon>Eukaryota</taxon>
        <taxon>Sar</taxon>
        <taxon>Stramenopiles</taxon>
        <taxon>Ochrophyta</taxon>
        <taxon>Bacillariophyta</taxon>
        <taxon>Coscinodiscophyceae</taxon>
        <taxon>Coscinodiscophycidae</taxon>
        <taxon>Coscinodiscales</taxon>
        <taxon>Hemidiscaceae</taxon>
        <taxon>Actinocyclus</taxon>
    </lineage>
</organism>
<keyword evidence="9" id="KW-0811">Translocation</keyword>
<comment type="similarity">
    <text evidence="2">Belongs to the SecG family.</text>
</comment>
<comment type="subcellular location">
    <subcellularLocation>
        <location evidence="1">Membrane</location>
        <topology evidence="1">Multi-pass membrane protein</topology>
    </subcellularLocation>
</comment>
<evidence type="ECO:0000256" key="4">
    <source>
        <dbReference type="ARBA" id="ARBA00015435"/>
    </source>
</evidence>
<dbReference type="GeneID" id="36958858"/>
<dbReference type="Pfam" id="PF03840">
    <property type="entry name" value="SecG"/>
    <property type="match status" value="1"/>
</dbReference>
<evidence type="ECO:0000256" key="10">
    <source>
        <dbReference type="ARBA" id="ARBA00023136"/>
    </source>
</evidence>
<evidence type="ECO:0000256" key="1">
    <source>
        <dbReference type="ARBA" id="ARBA00004141"/>
    </source>
</evidence>
<comment type="function">
    <text evidence="11">Involved in protein export. Participates in an early event of protein translocation across the chloroplast thylakoid membrane.</text>
</comment>
<evidence type="ECO:0000256" key="2">
    <source>
        <dbReference type="ARBA" id="ARBA00008445"/>
    </source>
</evidence>
<evidence type="ECO:0000256" key="9">
    <source>
        <dbReference type="ARBA" id="ARBA00023010"/>
    </source>
</evidence>
<evidence type="ECO:0000256" key="12">
    <source>
        <dbReference type="SAM" id="Phobius"/>
    </source>
</evidence>
<dbReference type="GO" id="GO:0009306">
    <property type="term" value="P:protein secretion"/>
    <property type="evidence" value="ECO:0007669"/>
    <property type="project" value="InterPro"/>
</dbReference>
<feature type="transmembrane region" description="Helical" evidence="12">
    <location>
        <begin position="50"/>
        <end position="67"/>
    </location>
</feature>
<dbReference type="GO" id="GO:0015450">
    <property type="term" value="F:protein-transporting ATPase activity"/>
    <property type="evidence" value="ECO:0007669"/>
    <property type="project" value="InterPro"/>
</dbReference>
<dbReference type="InterPro" id="IPR004692">
    <property type="entry name" value="SecG"/>
</dbReference>
<keyword evidence="8 12" id="KW-1133">Transmembrane helix</keyword>
<keyword evidence="13" id="KW-0150">Chloroplast</keyword>
<dbReference type="NCBIfam" id="TIGR00810">
    <property type="entry name" value="secG"/>
    <property type="match status" value="1"/>
</dbReference>
<accession>A0A2U9NQ15</accession>
<keyword evidence="10 12" id="KW-0472">Membrane</keyword>
<sequence>MIKIIWLLISILLLALILIRIPNNAGLTSFTTKSNFLGSANSAEKFLDNLTWFLIVCYFLLAIKFNYSI</sequence>
<evidence type="ECO:0000256" key="7">
    <source>
        <dbReference type="ARBA" id="ARBA00022927"/>
    </source>
</evidence>
<dbReference type="GO" id="GO:0016020">
    <property type="term" value="C:membrane"/>
    <property type="evidence" value="ECO:0007669"/>
    <property type="project" value="UniProtKB-SubCell"/>
</dbReference>
<proteinExistence type="inferred from homology"/>
<keyword evidence="7" id="KW-0653">Protein transport</keyword>
<evidence type="ECO:0000256" key="5">
    <source>
        <dbReference type="ARBA" id="ARBA00022448"/>
    </source>
</evidence>
<dbReference type="RefSeq" id="YP_009496500.1">
    <property type="nucleotide sequence ID" value="NC_038000.1"/>
</dbReference>
<reference evidence="13" key="1">
    <citation type="journal article" date="2018" name="Adv. Bot. Res.">
        <title>Evolution of the Plastid Genomes in Diatoms.</title>
        <authorList>
            <person name="Yu M."/>
            <person name="Ashworth M.P."/>
            <person name="Hajrah N.H."/>
            <person name="Khiyami M.A."/>
            <person name="Sabir M.J."/>
            <person name="Alhebshi A.M."/>
            <person name="Al-Malki A.L."/>
            <person name="Sabir J.S.M."/>
            <person name="Theriot E.C."/>
            <person name="Jansen R.K."/>
        </authorList>
    </citation>
    <scope>NUCLEOTIDE SEQUENCE</scope>
</reference>
<geneLocation type="chloroplast" evidence="13"/>
<keyword evidence="13" id="KW-0934">Plastid</keyword>
<dbReference type="AlphaFoldDB" id="A0A2U9NQ15"/>
<evidence type="ECO:0000256" key="11">
    <source>
        <dbReference type="ARBA" id="ARBA00025638"/>
    </source>
</evidence>
<evidence type="ECO:0000256" key="8">
    <source>
        <dbReference type="ARBA" id="ARBA00022989"/>
    </source>
</evidence>
<evidence type="ECO:0000313" key="13">
    <source>
        <dbReference type="EMBL" id="AWT39213.1"/>
    </source>
</evidence>